<evidence type="ECO:0000313" key="1">
    <source>
        <dbReference type="Proteomes" id="UP000887540"/>
    </source>
</evidence>
<proteinExistence type="predicted"/>
<organism evidence="1 2">
    <name type="scientific">Acrobeloides nanus</name>
    <dbReference type="NCBI Taxonomy" id="290746"/>
    <lineage>
        <taxon>Eukaryota</taxon>
        <taxon>Metazoa</taxon>
        <taxon>Ecdysozoa</taxon>
        <taxon>Nematoda</taxon>
        <taxon>Chromadorea</taxon>
        <taxon>Rhabditida</taxon>
        <taxon>Tylenchina</taxon>
        <taxon>Cephalobomorpha</taxon>
        <taxon>Cephaloboidea</taxon>
        <taxon>Cephalobidae</taxon>
        <taxon>Acrobeloides</taxon>
    </lineage>
</organism>
<dbReference type="WBParaSite" id="ACRNAN_scaffold1829.g32242.t1">
    <property type="protein sequence ID" value="ACRNAN_scaffold1829.g32242.t1"/>
    <property type="gene ID" value="ACRNAN_scaffold1829.g32242"/>
</dbReference>
<evidence type="ECO:0000313" key="2">
    <source>
        <dbReference type="WBParaSite" id="ACRNAN_scaffold1829.g32242.t1"/>
    </source>
</evidence>
<protein>
    <submittedName>
        <fullName evidence="2">Reverse transcriptase domain-containing protein</fullName>
    </submittedName>
</protein>
<reference evidence="2" key="1">
    <citation type="submission" date="2022-11" db="UniProtKB">
        <authorList>
            <consortium name="WormBaseParasite"/>
        </authorList>
    </citation>
    <scope>IDENTIFICATION</scope>
</reference>
<dbReference type="AlphaFoldDB" id="A0A914D5V3"/>
<accession>A0A914D5V3</accession>
<name>A0A914D5V3_9BILA</name>
<keyword evidence="1" id="KW-1185">Reference proteome</keyword>
<sequence length="189" mass="21261">MSEGAEDPKPLETSLTILIFKKGNTSKPENWPHCSHQCHLQYLHVLMGATNLNLPVNQGDPPSPIFFNIAMEPLIRALKSRFKEPLKIHDVPIQLPAFADDLALVAKHVELSKMLDSINLQTFIVTRMALLIRHGNLFIGDLKELDRAIKYTIRSICKLSHYGTPVHYVYGASNRGGLGILSLEKEYHL</sequence>
<dbReference type="Proteomes" id="UP000887540">
    <property type="component" value="Unplaced"/>
</dbReference>